<proteinExistence type="predicted"/>
<organism evidence="1 2">
    <name type="scientific">Aspergillus brunneoviolaceus CBS 621.78</name>
    <dbReference type="NCBI Taxonomy" id="1450534"/>
    <lineage>
        <taxon>Eukaryota</taxon>
        <taxon>Fungi</taxon>
        <taxon>Dikarya</taxon>
        <taxon>Ascomycota</taxon>
        <taxon>Pezizomycotina</taxon>
        <taxon>Eurotiomycetes</taxon>
        <taxon>Eurotiomycetidae</taxon>
        <taxon>Eurotiales</taxon>
        <taxon>Aspergillaceae</taxon>
        <taxon>Aspergillus</taxon>
        <taxon>Aspergillus subgen. Circumdati</taxon>
    </lineage>
</organism>
<dbReference type="EMBL" id="KZ825330">
    <property type="protein sequence ID" value="RAH47368.1"/>
    <property type="molecule type" value="Genomic_DNA"/>
</dbReference>
<name>A0ACD1GDQ0_9EURO</name>
<gene>
    <name evidence="1" type="ORF">BO95DRAFT_493196</name>
</gene>
<reference evidence="1" key="1">
    <citation type="submission" date="2018-02" db="EMBL/GenBank/DDBJ databases">
        <title>The genomes of Aspergillus section Nigri reveals drivers in fungal speciation.</title>
        <authorList>
            <consortium name="DOE Joint Genome Institute"/>
            <person name="Vesth T.C."/>
            <person name="Nybo J."/>
            <person name="Theobald S."/>
            <person name="Brandl J."/>
            <person name="Frisvad J.C."/>
            <person name="Nielsen K.F."/>
            <person name="Lyhne E.K."/>
            <person name="Kogle M.E."/>
            <person name="Kuo A."/>
            <person name="Riley R."/>
            <person name="Clum A."/>
            <person name="Nolan M."/>
            <person name="Lipzen A."/>
            <person name="Salamov A."/>
            <person name="Henrissat B."/>
            <person name="Wiebenga A."/>
            <person name="De vries R.P."/>
            <person name="Grigoriev I.V."/>
            <person name="Mortensen U.H."/>
            <person name="Andersen M.R."/>
            <person name="Baker S.E."/>
        </authorList>
    </citation>
    <scope>NUCLEOTIDE SEQUENCE</scope>
    <source>
        <strain evidence="1">CBS 621.78</strain>
    </source>
</reference>
<keyword evidence="2" id="KW-1185">Reference proteome</keyword>
<protein>
    <submittedName>
        <fullName evidence="1">Uncharacterized protein</fullName>
    </submittedName>
</protein>
<sequence>MRASLQFAVTGHVKLRRVNLGIEAAARRPVCVPGRRQLKVNGDSAVSVILSSSLGAVAIQQPHNLGHIRRCVLNEKKRLESIRYGGLNAEIDNSHRGSRFESARPTTCRRRPASDSFSGLCLKVEQPGLGLPLVNFHPGQSAAASTFIAFGDEFGLSQILKIKPQEESCTRFETYLAPLLQRTQFCGEIENSILNINACIRPFCPNVLILMRTEALPGSFSRSAGSLNSGSDRNYCCWAIRRWLCGWPCNRSTRSSQHLDSPNYLLALRQNKVGAGPFALHLGNEISPISLARPHGGRPVYAGLGLETVGRSVPASEAAGAPAIAAAQLDQPDRCLGDVLSRLTAILIGSVAIDLGQMQLRGFPTTALRLRIETHCQCQPRQQNNLVSRQFLIHPRDILSGSAIHLEPELLLISSTPVDCPTGTNIAIAVPESWNLPTPLQPRAHPENTSPVVSILRRTVECCPLSSQFTMADPPRQSASWAGRTMASSYSAGTD</sequence>
<evidence type="ECO:0000313" key="1">
    <source>
        <dbReference type="EMBL" id="RAH47368.1"/>
    </source>
</evidence>
<dbReference type="Proteomes" id="UP000249057">
    <property type="component" value="Unassembled WGS sequence"/>
</dbReference>
<accession>A0ACD1GDQ0</accession>
<evidence type="ECO:0000313" key="2">
    <source>
        <dbReference type="Proteomes" id="UP000249057"/>
    </source>
</evidence>